<organism evidence="1 2">
    <name type="scientific">Schaalia radingae</name>
    <dbReference type="NCBI Taxonomy" id="131110"/>
    <lineage>
        <taxon>Bacteria</taxon>
        <taxon>Bacillati</taxon>
        <taxon>Actinomycetota</taxon>
        <taxon>Actinomycetes</taxon>
        <taxon>Actinomycetales</taxon>
        <taxon>Actinomycetaceae</taxon>
        <taxon>Schaalia</taxon>
    </lineage>
</organism>
<sequence>MKSPLKAKFDALGVAIRAGVSPESAATSLGLDGVEFTGAVPVSLRMPESEATDLEEK</sequence>
<accession>A0ABY0VD01</accession>
<dbReference type="Proteomes" id="UP000198976">
    <property type="component" value="Chromosome I"/>
</dbReference>
<proteinExistence type="predicted"/>
<keyword evidence="2" id="KW-1185">Reference proteome</keyword>
<dbReference type="EMBL" id="LT629792">
    <property type="protein sequence ID" value="SDU09109.1"/>
    <property type="molecule type" value="Genomic_DNA"/>
</dbReference>
<protein>
    <submittedName>
        <fullName evidence="1">Uncharacterized protein</fullName>
    </submittedName>
</protein>
<gene>
    <name evidence="1" type="ORF">SAMN04489714_2104</name>
</gene>
<name>A0ABY0VD01_9ACTO</name>
<reference evidence="1 2" key="1">
    <citation type="submission" date="2016-10" db="EMBL/GenBank/DDBJ databases">
        <authorList>
            <person name="Varghese N."/>
            <person name="Submissions S."/>
        </authorList>
    </citation>
    <scope>NUCLEOTIDE SEQUENCE [LARGE SCALE GENOMIC DNA]</scope>
    <source>
        <strain evidence="1 2">DSM 9169</strain>
    </source>
</reference>
<evidence type="ECO:0000313" key="1">
    <source>
        <dbReference type="EMBL" id="SDU09109.1"/>
    </source>
</evidence>
<evidence type="ECO:0000313" key="2">
    <source>
        <dbReference type="Proteomes" id="UP000198976"/>
    </source>
</evidence>